<evidence type="ECO:0000256" key="3">
    <source>
        <dbReference type="ARBA" id="ARBA00022692"/>
    </source>
</evidence>
<evidence type="ECO:0000313" key="9">
    <source>
        <dbReference type="Proteomes" id="UP000075442"/>
    </source>
</evidence>
<keyword evidence="5 6" id="KW-0472">Membrane</keyword>
<dbReference type="AlphaFoldDB" id="A0A150NXC9"/>
<comment type="subcellular location">
    <subcellularLocation>
        <location evidence="1">Cell membrane</location>
        <topology evidence="1">Multi-pass membrane protein</topology>
    </subcellularLocation>
</comment>
<dbReference type="PANTHER" id="PTHR46795:SF3">
    <property type="entry name" value="ABC TRANSPORTER PERMEASE"/>
    <property type="match status" value="1"/>
</dbReference>
<organism evidence="8 9">
    <name type="scientific">Streptococcus mitis</name>
    <dbReference type="NCBI Taxonomy" id="28037"/>
    <lineage>
        <taxon>Bacteria</taxon>
        <taxon>Bacillati</taxon>
        <taxon>Bacillota</taxon>
        <taxon>Bacilli</taxon>
        <taxon>Lactobacillales</taxon>
        <taxon>Streptococcaceae</taxon>
        <taxon>Streptococcus</taxon>
        <taxon>Streptococcus mitis group</taxon>
    </lineage>
</organism>
<evidence type="ECO:0000256" key="5">
    <source>
        <dbReference type="ARBA" id="ARBA00023136"/>
    </source>
</evidence>
<dbReference type="Pfam" id="PF02687">
    <property type="entry name" value="FtsX"/>
    <property type="match status" value="1"/>
</dbReference>
<keyword evidence="3 6" id="KW-0812">Transmembrane</keyword>
<reference evidence="8 9" key="1">
    <citation type="submission" date="2016-01" db="EMBL/GenBank/DDBJ databases">
        <title>Highly variable Streptococcus oralis 1 are common among viridans streptococci isolated from primates.</title>
        <authorList>
            <person name="Denapaite D."/>
            <person name="Rieger M."/>
            <person name="Koendgen S."/>
            <person name="Brueckner R."/>
            <person name="Ochigava I."/>
            <person name="Kappeler P."/>
            <person name="Maetz-Rensing K."/>
            <person name="Leendertz F."/>
        </authorList>
    </citation>
    <scope>NUCLEOTIDE SEQUENCE [LARGE SCALE GENOMIC DNA]</scope>
    <source>
        <strain evidence="8 9">M3-1</strain>
    </source>
</reference>
<evidence type="ECO:0000256" key="2">
    <source>
        <dbReference type="ARBA" id="ARBA00022475"/>
    </source>
</evidence>
<name>A0A150NXC9_STRMT</name>
<accession>A0A150NXC9</accession>
<feature type="transmembrane region" description="Helical" evidence="6">
    <location>
        <begin position="110"/>
        <end position="128"/>
    </location>
</feature>
<evidence type="ECO:0000259" key="7">
    <source>
        <dbReference type="Pfam" id="PF02687"/>
    </source>
</evidence>
<dbReference type="Proteomes" id="UP000075442">
    <property type="component" value="Unassembled WGS sequence"/>
</dbReference>
<feature type="transmembrane region" description="Helical" evidence="6">
    <location>
        <begin position="58"/>
        <end position="77"/>
    </location>
</feature>
<dbReference type="PATRIC" id="fig|28037.235.peg.242"/>
<feature type="transmembrane region" description="Helical" evidence="6">
    <location>
        <begin position="20"/>
        <end position="38"/>
    </location>
</feature>
<sequence length="208" mass="23154">MFRLTNKLAVSNLIKNRKLYYPFALAVLLAVTVTYLFYSLTFNPKIAEIRGGTTIQATLGFGMFVVTLASAIIVLYANSFVMKNRSKELGIYGMLGLEKRHLISMTFKELVVFGILTVGAGIGIGALFDKLIFAFLLKLMKLKVELVATFQMNVVIAVLVVFGLIFLGLMFLNALRIARMNALQLSREKASGEKKRSLPSSSNYSWFD</sequence>
<gene>
    <name evidence="8" type="ORF">SMIM3I_01043</name>
</gene>
<protein>
    <submittedName>
        <fullName evidence="8">ABC transporter permease protein</fullName>
    </submittedName>
</protein>
<proteinExistence type="predicted"/>
<evidence type="ECO:0000256" key="4">
    <source>
        <dbReference type="ARBA" id="ARBA00022989"/>
    </source>
</evidence>
<feature type="domain" description="ABC3 transporter permease C-terminal" evidence="7">
    <location>
        <begin position="61"/>
        <end position="181"/>
    </location>
</feature>
<keyword evidence="2" id="KW-1003">Cell membrane</keyword>
<dbReference type="EMBL" id="LROU01000010">
    <property type="protein sequence ID" value="KYF38113.1"/>
    <property type="molecule type" value="Genomic_DNA"/>
</dbReference>
<evidence type="ECO:0000313" key="8">
    <source>
        <dbReference type="EMBL" id="KYF38113.1"/>
    </source>
</evidence>
<dbReference type="InterPro" id="IPR052536">
    <property type="entry name" value="ABC-4_Integral_Memb_Prot"/>
</dbReference>
<keyword evidence="4 6" id="KW-1133">Transmembrane helix</keyword>
<dbReference type="InterPro" id="IPR003838">
    <property type="entry name" value="ABC3_permease_C"/>
</dbReference>
<feature type="transmembrane region" description="Helical" evidence="6">
    <location>
        <begin position="148"/>
        <end position="172"/>
    </location>
</feature>
<evidence type="ECO:0000256" key="1">
    <source>
        <dbReference type="ARBA" id="ARBA00004651"/>
    </source>
</evidence>
<comment type="caution">
    <text evidence="8">The sequence shown here is derived from an EMBL/GenBank/DDBJ whole genome shotgun (WGS) entry which is preliminary data.</text>
</comment>
<dbReference type="GO" id="GO:0005886">
    <property type="term" value="C:plasma membrane"/>
    <property type="evidence" value="ECO:0007669"/>
    <property type="project" value="UniProtKB-SubCell"/>
</dbReference>
<dbReference type="PANTHER" id="PTHR46795">
    <property type="entry name" value="ABC TRANSPORTER PERMEASE-RELATED-RELATED"/>
    <property type="match status" value="1"/>
</dbReference>
<evidence type="ECO:0000256" key="6">
    <source>
        <dbReference type="SAM" id="Phobius"/>
    </source>
</evidence>